<evidence type="ECO:0000256" key="1">
    <source>
        <dbReference type="SAM" id="MobiDB-lite"/>
    </source>
</evidence>
<accession>A0A066X6C0</accession>
<comment type="caution">
    <text evidence="2">The sequence shown here is derived from an EMBL/GenBank/DDBJ whole genome shotgun (WGS) entry which is preliminary data.</text>
</comment>
<feature type="region of interest" description="Disordered" evidence="1">
    <location>
        <begin position="1"/>
        <end position="124"/>
    </location>
</feature>
<feature type="compositionally biased region" description="Basic and acidic residues" evidence="1">
    <location>
        <begin position="99"/>
        <end position="118"/>
    </location>
</feature>
<dbReference type="OMA" id="EQFSPHR"/>
<dbReference type="STRING" id="1173701.A0A066X6C0"/>
<proteinExistence type="predicted"/>
<dbReference type="HOGENOM" id="CLU_052200_0_0_1"/>
<dbReference type="OrthoDB" id="5389296at2759"/>
<evidence type="ECO:0000313" key="3">
    <source>
        <dbReference type="Proteomes" id="UP000027238"/>
    </source>
</evidence>
<name>A0A066X6C0_COLSU</name>
<protein>
    <submittedName>
        <fullName evidence="2">Uncharacterized protein</fullName>
    </submittedName>
</protein>
<dbReference type="EMBL" id="JMSE01001400">
    <property type="protein sequence ID" value="KDN61575.1"/>
    <property type="molecule type" value="Genomic_DNA"/>
</dbReference>
<feature type="compositionally biased region" description="Polar residues" evidence="1">
    <location>
        <begin position="39"/>
        <end position="51"/>
    </location>
</feature>
<dbReference type="eggNOG" id="ENOG502ST4U">
    <property type="taxonomic scope" value="Eukaryota"/>
</dbReference>
<keyword evidence="3" id="KW-1185">Reference proteome</keyword>
<dbReference type="Proteomes" id="UP000027238">
    <property type="component" value="Unassembled WGS sequence"/>
</dbReference>
<reference evidence="3" key="1">
    <citation type="journal article" date="2014" name="Genome Announc.">
        <title>Draft genome sequence of Colletotrichum sublineola, a destructive pathogen of cultivated sorghum.</title>
        <authorList>
            <person name="Baroncelli R."/>
            <person name="Sanz-Martin J.M."/>
            <person name="Rech G.E."/>
            <person name="Sukno S.A."/>
            <person name="Thon M.R."/>
        </authorList>
    </citation>
    <scope>NUCLEOTIDE SEQUENCE [LARGE SCALE GENOMIC DNA]</scope>
    <source>
        <strain evidence="3">TX430BB</strain>
    </source>
</reference>
<gene>
    <name evidence="2" type="ORF">CSUB01_04169</name>
</gene>
<evidence type="ECO:0000313" key="2">
    <source>
        <dbReference type="EMBL" id="KDN61575.1"/>
    </source>
</evidence>
<sequence>MTQPPPSTPTPRRFLLSKRPQASQQQTPGGGPPVFAGSQRFQTTPRFAPPSTQRPPSTPVFPGALRPSRHRDPIHDALDSSPPDAPVSATRPALASGTQRHDRIEIDSDNESDSRYEQEGVSLPTATFVANDSIEIESEPPSVLHSDVEERTPKRRRISISPVPSWHHDAQEDVFMSHHDDPVMKADENWDDHEELSDAKDEYHSDLDAPHMEDEELSLPDRHEGGMPKTQPTFRRAPRFKVSDTETFHQEGLPEAFSPQRRGAKYVAGGLAAELQSWLAEVKGWTGGDRPADLVMNIVVDELRAGNKMYIVKGRRMVEDGEASEEIAARLMLAGEGRLTGLGQKAAVIVGSTVAISQPVWELVLDGSRWIVACDWSVS</sequence>
<dbReference type="AlphaFoldDB" id="A0A066X6C0"/>
<organism evidence="2 3">
    <name type="scientific">Colletotrichum sublineola</name>
    <name type="common">Sorghum anthracnose fungus</name>
    <dbReference type="NCBI Taxonomy" id="1173701"/>
    <lineage>
        <taxon>Eukaryota</taxon>
        <taxon>Fungi</taxon>
        <taxon>Dikarya</taxon>
        <taxon>Ascomycota</taxon>
        <taxon>Pezizomycotina</taxon>
        <taxon>Sordariomycetes</taxon>
        <taxon>Hypocreomycetidae</taxon>
        <taxon>Glomerellales</taxon>
        <taxon>Glomerellaceae</taxon>
        <taxon>Colletotrichum</taxon>
        <taxon>Colletotrichum graminicola species complex</taxon>
    </lineage>
</organism>